<dbReference type="AlphaFoldDB" id="A0A9P0ZAK7"/>
<dbReference type="Pfam" id="PF14372">
    <property type="entry name" value="hAT-like_RNase-H"/>
    <property type="match status" value="1"/>
</dbReference>
<name>A0A9P0ZAK7_CUSEU</name>
<dbReference type="EMBL" id="CAMAPE010000030">
    <property type="protein sequence ID" value="CAH9092971.1"/>
    <property type="molecule type" value="Genomic_DNA"/>
</dbReference>
<feature type="domain" description="hAT-like transposase RNase-H fold" evidence="2">
    <location>
        <begin position="81"/>
        <end position="153"/>
    </location>
</feature>
<proteinExistence type="predicted"/>
<sequence>MDRPRYSVDMGNLERNRTNELARKRSCKGKSHIGSSSQSQDDFDTGYVRRDGDVMTDEQLEICNALIYFNNATETFSHVYKPTSNQFIREAVNLAGAFSNFENADYVSYFAGFMKEKFLKYYSHIPHIYGIAFVLDPRFRLGSLEECLNYYYAAFFGPLPMYEDTPIDPKKEYNEVSDIFYALFNEFHAQYGNAPPPPTQTSSKGKSIFKSTF</sequence>
<evidence type="ECO:0000313" key="4">
    <source>
        <dbReference type="Proteomes" id="UP001152484"/>
    </source>
</evidence>
<keyword evidence="4" id="KW-1185">Reference proteome</keyword>
<feature type="non-terminal residue" evidence="3">
    <location>
        <position position="213"/>
    </location>
</feature>
<organism evidence="3 4">
    <name type="scientific">Cuscuta europaea</name>
    <name type="common">European dodder</name>
    <dbReference type="NCBI Taxonomy" id="41803"/>
    <lineage>
        <taxon>Eukaryota</taxon>
        <taxon>Viridiplantae</taxon>
        <taxon>Streptophyta</taxon>
        <taxon>Embryophyta</taxon>
        <taxon>Tracheophyta</taxon>
        <taxon>Spermatophyta</taxon>
        <taxon>Magnoliopsida</taxon>
        <taxon>eudicotyledons</taxon>
        <taxon>Gunneridae</taxon>
        <taxon>Pentapetalae</taxon>
        <taxon>asterids</taxon>
        <taxon>lamiids</taxon>
        <taxon>Solanales</taxon>
        <taxon>Convolvulaceae</taxon>
        <taxon>Cuscuteae</taxon>
        <taxon>Cuscuta</taxon>
        <taxon>Cuscuta subgen. Cuscuta</taxon>
    </lineage>
</organism>
<reference evidence="3" key="1">
    <citation type="submission" date="2022-07" db="EMBL/GenBank/DDBJ databases">
        <authorList>
            <person name="Macas J."/>
            <person name="Novak P."/>
            <person name="Neumann P."/>
        </authorList>
    </citation>
    <scope>NUCLEOTIDE SEQUENCE</scope>
</reference>
<protein>
    <recommendedName>
        <fullName evidence="2">hAT-like transposase RNase-H fold domain-containing protein</fullName>
    </recommendedName>
</protein>
<gene>
    <name evidence="3" type="ORF">CEURO_LOCUS12164</name>
</gene>
<comment type="caution">
    <text evidence="3">The sequence shown here is derived from an EMBL/GenBank/DDBJ whole genome shotgun (WGS) entry which is preliminary data.</text>
</comment>
<dbReference type="PANTHER" id="PTHR23272">
    <property type="entry name" value="BED FINGER-RELATED"/>
    <property type="match status" value="1"/>
</dbReference>
<accession>A0A9P0ZAK7</accession>
<dbReference type="SUPFAM" id="SSF53098">
    <property type="entry name" value="Ribonuclease H-like"/>
    <property type="match status" value="1"/>
</dbReference>
<evidence type="ECO:0000313" key="3">
    <source>
        <dbReference type="EMBL" id="CAH9092971.1"/>
    </source>
</evidence>
<dbReference type="Proteomes" id="UP001152484">
    <property type="component" value="Unassembled WGS sequence"/>
</dbReference>
<dbReference type="GO" id="GO:0003677">
    <property type="term" value="F:DNA binding"/>
    <property type="evidence" value="ECO:0007669"/>
    <property type="project" value="InterPro"/>
</dbReference>
<dbReference type="OrthoDB" id="1271298at2759"/>
<evidence type="ECO:0000259" key="2">
    <source>
        <dbReference type="Pfam" id="PF14372"/>
    </source>
</evidence>
<dbReference type="InterPro" id="IPR012337">
    <property type="entry name" value="RNaseH-like_sf"/>
</dbReference>
<dbReference type="InterPro" id="IPR025525">
    <property type="entry name" value="hAT-like_transposase_RNase-H"/>
</dbReference>
<evidence type="ECO:0000256" key="1">
    <source>
        <dbReference type="SAM" id="MobiDB-lite"/>
    </source>
</evidence>
<feature type="region of interest" description="Disordered" evidence="1">
    <location>
        <begin position="24"/>
        <end position="45"/>
    </location>
</feature>